<evidence type="ECO:0000256" key="6">
    <source>
        <dbReference type="PROSITE-ProRule" id="PRU10141"/>
    </source>
</evidence>
<dbReference type="InterPro" id="IPR022708">
    <property type="entry name" value="Atg1-like_tMIT"/>
</dbReference>
<evidence type="ECO:0000313" key="10">
    <source>
        <dbReference type="Proteomes" id="UP000186922"/>
    </source>
</evidence>
<sequence>MSVMETVGEYVYNRKDLIGHGAFAMVFKGRQRTTEYPVAIKCIAKKNLSKSQGILGKEINILKELASLHHENLVSLLDCKETTQHVYLVMEYCNGGDLSEFLQAAGTLTEDTIRHFARQLAAAIQALKAKGIVHRDLKPQNILLCCEKKEVKRTEPDKIQLKIADFGFARFLQDGVMAATLCGSPMYMAPEVIMSQHYCAKADLWSLGTILFQCFVGEAPFQASNPQQLKQFYERNQDLRPTIPNRTSPEFRDLLMRLLRRNPRDRIEFDDFFSHPFLRTAMPRVREPELLHESVIESLISPQAATSPLPSTKESELDVSETSSADGDYDMVPSNADSFENALEGQVVAPPPVRRASEPVSVTPTKDGRDGKGRVGSPPVSSPGFTSPPPRTCSSPKMIQSPRRQTSPLVETHGSPVEEVPPARKKVPGNDGDQEGADSMIKSLTPPPVQFCMGTPPAHTARLMSLPHDSFCESPRSKVFDKSPHHVASVPSGLAGALSRIRPSAAGIFDLQTIEPSQSNKNLPRAYTLPEMHGLGKAFHFPMELEEPESPGEEHTPPAFAAPPTQSPASFFVGNSDTKMGFGGISSRVRTISGSSNSDRRRSRSGSETQGSPNTFEDLMNMVPPELSQEVLLEKEHNDCLSKLMFVRHLVQCIIEVAKTRDTPIRFAGESSANNNNHDTLQRFNVTSISQKWAEKLVLYWKSLQVLQSALSYARSEYTSKTLQPSNSMKNVVSSLHKLYGECLAVVKRLSKSELFDSLDMQTLSISADAILYAHALESCQAAALDELFGNPEECFNRYETAFTLLHSLHQQADNDGDRNILSRYKDAVQKRLMILHNKGYISAYETGI</sequence>
<keyword evidence="5 6" id="KW-0067">ATP-binding</keyword>
<dbReference type="PANTHER" id="PTHR24348">
    <property type="entry name" value="SERINE/THREONINE-PROTEIN KINASE UNC-51-RELATED"/>
    <property type="match status" value="1"/>
</dbReference>
<proteinExistence type="predicted"/>
<dbReference type="GO" id="GO:0000045">
    <property type="term" value="P:autophagosome assembly"/>
    <property type="evidence" value="ECO:0007669"/>
    <property type="project" value="TreeGrafter"/>
</dbReference>
<evidence type="ECO:0000256" key="3">
    <source>
        <dbReference type="ARBA" id="ARBA00022741"/>
    </source>
</evidence>
<dbReference type="InterPro" id="IPR045269">
    <property type="entry name" value="Atg1-like"/>
</dbReference>
<evidence type="ECO:0000256" key="2">
    <source>
        <dbReference type="ARBA" id="ARBA00022679"/>
    </source>
</evidence>
<dbReference type="GO" id="GO:0061709">
    <property type="term" value="P:reticulophagy"/>
    <property type="evidence" value="ECO:0007669"/>
    <property type="project" value="TreeGrafter"/>
</dbReference>
<feature type="compositionally biased region" description="Polar residues" evidence="7">
    <location>
        <begin position="392"/>
        <end position="409"/>
    </location>
</feature>
<dbReference type="Pfam" id="PF21127">
    <property type="entry name" value="ATG1-like_MIT2"/>
    <property type="match status" value="1"/>
</dbReference>
<dbReference type="GO" id="GO:0005829">
    <property type="term" value="C:cytosol"/>
    <property type="evidence" value="ECO:0007669"/>
    <property type="project" value="TreeGrafter"/>
</dbReference>
<dbReference type="GO" id="GO:0010506">
    <property type="term" value="P:regulation of autophagy"/>
    <property type="evidence" value="ECO:0007669"/>
    <property type="project" value="InterPro"/>
</dbReference>
<feature type="region of interest" description="Disordered" evidence="7">
    <location>
        <begin position="546"/>
        <end position="618"/>
    </location>
</feature>
<dbReference type="AlphaFoldDB" id="A0A1D1VJ17"/>
<comment type="caution">
    <text evidence="9">The sequence shown here is derived from an EMBL/GenBank/DDBJ whole genome shotgun (WGS) entry which is preliminary data.</text>
</comment>
<dbReference type="GO" id="GO:0005524">
    <property type="term" value="F:ATP binding"/>
    <property type="evidence" value="ECO:0007669"/>
    <property type="project" value="UniProtKB-UniRule"/>
</dbReference>
<dbReference type="GO" id="GO:0034045">
    <property type="term" value="C:phagophore assembly site membrane"/>
    <property type="evidence" value="ECO:0007669"/>
    <property type="project" value="TreeGrafter"/>
</dbReference>
<dbReference type="Gene3D" id="3.30.200.20">
    <property type="entry name" value="Phosphorylase Kinase, domain 1"/>
    <property type="match status" value="1"/>
</dbReference>
<name>A0A1D1VJ17_RAMVA</name>
<dbReference type="InterPro" id="IPR011009">
    <property type="entry name" value="Kinase-like_dom_sf"/>
</dbReference>
<feature type="region of interest" description="Disordered" evidence="7">
    <location>
        <begin position="302"/>
        <end position="438"/>
    </location>
</feature>
<dbReference type="InterPro" id="IPR048941">
    <property type="entry name" value="ATG1-like_MIT2"/>
</dbReference>
<dbReference type="STRING" id="947166.A0A1D1VJ17"/>
<evidence type="ECO:0000256" key="5">
    <source>
        <dbReference type="ARBA" id="ARBA00022840"/>
    </source>
</evidence>
<dbReference type="PROSITE" id="PS00107">
    <property type="entry name" value="PROTEIN_KINASE_ATP"/>
    <property type="match status" value="1"/>
</dbReference>
<keyword evidence="4" id="KW-0418">Kinase</keyword>
<accession>A0A1D1VJ17</accession>
<dbReference type="Gene3D" id="1.10.510.10">
    <property type="entry name" value="Transferase(Phosphotransferase) domain 1"/>
    <property type="match status" value="1"/>
</dbReference>
<protein>
    <recommendedName>
        <fullName evidence="1">non-specific serine/threonine protein kinase</fullName>
        <ecNumber evidence="1">2.7.11.1</ecNumber>
    </recommendedName>
</protein>
<keyword evidence="2" id="KW-0808">Transferase</keyword>
<dbReference type="SMART" id="SM00220">
    <property type="entry name" value="S_TKc"/>
    <property type="match status" value="1"/>
</dbReference>
<feature type="binding site" evidence="6">
    <location>
        <position position="46"/>
    </location>
    <ligand>
        <name>ATP</name>
        <dbReference type="ChEBI" id="CHEBI:30616"/>
    </ligand>
</feature>
<keyword evidence="10" id="KW-1185">Reference proteome</keyword>
<dbReference type="PROSITE" id="PS50011">
    <property type="entry name" value="PROTEIN_KINASE_DOM"/>
    <property type="match status" value="1"/>
</dbReference>
<dbReference type="GO" id="GO:0034727">
    <property type="term" value="P:piecemeal microautophagy of the nucleus"/>
    <property type="evidence" value="ECO:0007669"/>
    <property type="project" value="TreeGrafter"/>
</dbReference>
<dbReference type="Pfam" id="PF00069">
    <property type="entry name" value="Pkinase"/>
    <property type="match status" value="1"/>
</dbReference>
<dbReference type="GO" id="GO:0042594">
    <property type="term" value="P:response to starvation"/>
    <property type="evidence" value="ECO:0007669"/>
    <property type="project" value="TreeGrafter"/>
</dbReference>
<dbReference type="SUPFAM" id="SSF56112">
    <property type="entry name" value="Protein kinase-like (PK-like)"/>
    <property type="match status" value="1"/>
</dbReference>
<dbReference type="GO" id="GO:0005776">
    <property type="term" value="C:autophagosome"/>
    <property type="evidence" value="ECO:0007669"/>
    <property type="project" value="TreeGrafter"/>
</dbReference>
<dbReference type="OrthoDB" id="346907at2759"/>
<dbReference type="InterPro" id="IPR017441">
    <property type="entry name" value="Protein_kinase_ATP_BS"/>
</dbReference>
<dbReference type="EMBL" id="BDGG01000007">
    <property type="protein sequence ID" value="GAV01625.1"/>
    <property type="molecule type" value="Genomic_DNA"/>
</dbReference>
<dbReference type="FunFam" id="1.10.510.10:FF:000493">
    <property type="entry name" value="serine/threonine-protein kinase unc-51 isoform X2"/>
    <property type="match status" value="1"/>
</dbReference>
<evidence type="ECO:0000256" key="7">
    <source>
        <dbReference type="SAM" id="MobiDB-lite"/>
    </source>
</evidence>
<dbReference type="InterPro" id="IPR000719">
    <property type="entry name" value="Prot_kinase_dom"/>
</dbReference>
<evidence type="ECO:0000313" key="9">
    <source>
        <dbReference type="EMBL" id="GAV01625.1"/>
    </source>
</evidence>
<evidence type="ECO:0000259" key="8">
    <source>
        <dbReference type="PROSITE" id="PS50011"/>
    </source>
</evidence>
<dbReference type="InterPro" id="IPR008271">
    <property type="entry name" value="Ser/Thr_kinase_AS"/>
</dbReference>
<feature type="compositionally biased region" description="Polar residues" evidence="7">
    <location>
        <begin position="302"/>
        <end position="312"/>
    </location>
</feature>
<dbReference type="PROSITE" id="PS00108">
    <property type="entry name" value="PROTEIN_KINASE_ST"/>
    <property type="match status" value="1"/>
</dbReference>
<dbReference type="GO" id="GO:0000422">
    <property type="term" value="P:autophagy of mitochondrion"/>
    <property type="evidence" value="ECO:0007669"/>
    <property type="project" value="TreeGrafter"/>
</dbReference>
<dbReference type="Proteomes" id="UP000186922">
    <property type="component" value="Unassembled WGS sequence"/>
</dbReference>
<evidence type="ECO:0000256" key="1">
    <source>
        <dbReference type="ARBA" id="ARBA00012513"/>
    </source>
</evidence>
<dbReference type="PIRSF" id="PIRSF037369">
    <property type="entry name" value="Ser/Thr_PK_unc51"/>
    <property type="match status" value="1"/>
</dbReference>
<dbReference type="InterPro" id="IPR017184">
    <property type="entry name" value="Ser/Thr_kinase_Unc51"/>
</dbReference>
<dbReference type="GO" id="GO:0004674">
    <property type="term" value="F:protein serine/threonine kinase activity"/>
    <property type="evidence" value="ECO:0007669"/>
    <property type="project" value="UniProtKB-EC"/>
</dbReference>
<feature type="domain" description="Protein kinase" evidence="8">
    <location>
        <begin position="12"/>
        <end position="278"/>
    </location>
</feature>
<organism evidence="9 10">
    <name type="scientific">Ramazzottius varieornatus</name>
    <name type="common">Water bear</name>
    <name type="synonym">Tardigrade</name>
    <dbReference type="NCBI Taxonomy" id="947166"/>
    <lineage>
        <taxon>Eukaryota</taxon>
        <taxon>Metazoa</taxon>
        <taxon>Ecdysozoa</taxon>
        <taxon>Tardigrada</taxon>
        <taxon>Eutardigrada</taxon>
        <taxon>Parachela</taxon>
        <taxon>Hypsibioidea</taxon>
        <taxon>Ramazzottiidae</taxon>
        <taxon>Ramazzottius</taxon>
    </lineage>
</organism>
<feature type="compositionally biased region" description="Polar residues" evidence="7">
    <location>
        <begin position="567"/>
        <end position="578"/>
    </location>
</feature>
<dbReference type="PANTHER" id="PTHR24348:SF22">
    <property type="entry name" value="NON-SPECIFIC SERINE_THREONINE PROTEIN KINASE"/>
    <property type="match status" value="1"/>
</dbReference>
<dbReference type="EC" id="2.7.11.1" evidence="1"/>
<reference evidence="9 10" key="1">
    <citation type="journal article" date="2016" name="Nat. Commun.">
        <title>Extremotolerant tardigrade genome and improved radiotolerance of human cultured cells by tardigrade-unique protein.</title>
        <authorList>
            <person name="Hashimoto T."/>
            <person name="Horikawa D.D."/>
            <person name="Saito Y."/>
            <person name="Kuwahara H."/>
            <person name="Kozuka-Hata H."/>
            <person name="Shin-I T."/>
            <person name="Minakuchi Y."/>
            <person name="Ohishi K."/>
            <person name="Motoyama A."/>
            <person name="Aizu T."/>
            <person name="Enomoto A."/>
            <person name="Kondo K."/>
            <person name="Tanaka S."/>
            <person name="Hara Y."/>
            <person name="Koshikawa S."/>
            <person name="Sagara H."/>
            <person name="Miura T."/>
            <person name="Yokobori S."/>
            <person name="Miyagawa K."/>
            <person name="Suzuki Y."/>
            <person name="Kubo T."/>
            <person name="Oyama M."/>
            <person name="Kohara Y."/>
            <person name="Fujiyama A."/>
            <person name="Arakawa K."/>
            <person name="Katayama T."/>
            <person name="Toyoda A."/>
            <person name="Kunieda T."/>
        </authorList>
    </citation>
    <scope>NUCLEOTIDE SEQUENCE [LARGE SCALE GENOMIC DNA]</scope>
    <source>
        <strain evidence="9 10">YOKOZUNA-1</strain>
    </source>
</reference>
<dbReference type="Pfam" id="PF12063">
    <property type="entry name" value="ATG1-like_MIT1"/>
    <property type="match status" value="1"/>
</dbReference>
<keyword evidence="3 6" id="KW-0547">Nucleotide-binding</keyword>
<gene>
    <name evidence="9" type="primary">RvY_12309</name>
    <name evidence="9" type="synonym">RvY_12309.1</name>
    <name evidence="9" type="ORF">RvY_12309-1</name>
</gene>
<dbReference type="FunFam" id="3.30.200.20:FF:000149">
    <property type="entry name" value="serine/threonine-protein kinase unc-51 isoform X1"/>
    <property type="match status" value="1"/>
</dbReference>
<evidence type="ECO:0000256" key="4">
    <source>
        <dbReference type="ARBA" id="ARBA00022777"/>
    </source>
</evidence>